<dbReference type="VEuPathDB" id="AmoebaDB:EIN_201050"/>
<reference evidence="1 2" key="1">
    <citation type="submission" date="2012-10" db="EMBL/GenBank/DDBJ databases">
        <authorList>
            <person name="Zafar N."/>
            <person name="Inman J."/>
            <person name="Hall N."/>
            <person name="Lorenzi H."/>
            <person name="Caler E."/>
        </authorList>
    </citation>
    <scope>NUCLEOTIDE SEQUENCE [LARGE SCALE GENOMIC DNA]</scope>
    <source>
        <strain evidence="1 2">IP1</strain>
    </source>
</reference>
<sequence length="16" mass="1994">RKECLFSFKNEGFFEI</sequence>
<dbReference type="GeneID" id="14888606"/>
<keyword evidence="2" id="KW-1185">Reference proteome</keyword>
<dbReference type="EMBL" id="KB206596">
    <property type="protein sequence ID" value="ELP89620.1"/>
    <property type="molecule type" value="Genomic_DNA"/>
</dbReference>
<dbReference type="RefSeq" id="XP_004256391.1">
    <property type="nucleotide sequence ID" value="XM_004256343.1"/>
</dbReference>
<gene>
    <name evidence="1" type="ORF">EIN_201050</name>
</gene>
<organism evidence="1 2">
    <name type="scientific">Entamoeba invadens IP1</name>
    <dbReference type="NCBI Taxonomy" id="370355"/>
    <lineage>
        <taxon>Eukaryota</taxon>
        <taxon>Amoebozoa</taxon>
        <taxon>Evosea</taxon>
        <taxon>Archamoebae</taxon>
        <taxon>Mastigamoebida</taxon>
        <taxon>Entamoebidae</taxon>
        <taxon>Entamoeba</taxon>
    </lineage>
</organism>
<accession>A0A0A1UBL2</accession>
<dbReference type="KEGG" id="eiv:EIN_201050"/>
<feature type="non-terminal residue" evidence="1">
    <location>
        <position position="1"/>
    </location>
</feature>
<feature type="non-terminal residue" evidence="1">
    <location>
        <position position="16"/>
    </location>
</feature>
<protein>
    <submittedName>
        <fullName evidence="1">Uncharacterized protein</fullName>
    </submittedName>
</protein>
<evidence type="ECO:0000313" key="2">
    <source>
        <dbReference type="Proteomes" id="UP000014680"/>
    </source>
</evidence>
<name>A0A0A1UBL2_ENTIV</name>
<dbReference type="Proteomes" id="UP000014680">
    <property type="component" value="Unassembled WGS sequence"/>
</dbReference>
<evidence type="ECO:0000313" key="1">
    <source>
        <dbReference type="EMBL" id="ELP89620.1"/>
    </source>
</evidence>
<proteinExistence type="predicted"/>
<dbReference type="AlphaFoldDB" id="A0A0A1UBL2"/>